<organism evidence="2">
    <name type="scientific">Eutreptiella gymnastica</name>
    <dbReference type="NCBI Taxonomy" id="73025"/>
    <lineage>
        <taxon>Eukaryota</taxon>
        <taxon>Discoba</taxon>
        <taxon>Euglenozoa</taxon>
        <taxon>Euglenida</taxon>
        <taxon>Spirocuta</taxon>
        <taxon>Euglenophyceae</taxon>
        <taxon>Eutreptiales</taxon>
        <taxon>Eutreptiaceae</taxon>
        <taxon>Eutreptiella</taxon>
    </lineage>
</organism>
<dbReference type="EMBL" id="HBGA01140911">
    <property type="protein sequence ID" value="CAD9040578.1"/>
    <property type="molecule type" value="Transcribed_RNA"/>
</dbReference>
<proteinExistence type="predicted"/>
<reference evidence="2" key="1">
    <citation type="submission" date="2021-01" db="EMBL/GenBank/DDBJ databases">
        <authorList>
            <person name="Corre E."/>
            <person name="Pelletier E."/>
            <person name="Niang G."/>
            <person name="Scheremetjew M."/>
            <person name="Finn R."/>
            <person name="Kale V."/>
            <person name="Holt S."/>
            <person name="Cochrane G."/>
            <person name="Meng A."/>
            <person name="Brown T."/>
            <person name="Cohen L."/>
        </authorList>
    </citation>
    <scope>NUCLEOTIDE SEQUENCE</scope>
    <source>
        <strain evidence="2">NIES-381</strain>
    </source>
</reference>
<name>A0A7S1JEV5_9EUGL</name>
<feature type="compositionally biased region" description="Polar residues" evidence="1">
    <location>
        <begin position="479"/>
        <end position="488"/>
    </location>
</feature>
<gene>
    <name evidence="2" type="ORF">EGYM00392_LOCUS51745</name>
</gene>
<feature type="region of interest" description="Disordered" evidence="1">
    <location>
        <begin position="312"/>
        <end position="346"/>
    </location>
</feature>
<protein>
    <submittedName>
        <fullName evidence="2">Uncharacterized protein</fullName>
    </submittedName>
</protein>
<feature type="region of interest" description="Disordered" evidence="1">
    <location>
        <begin position="362"/>
        <end position="383"/>
    </location>
</feature>
<feature type="region of interest" description="Disordered" evidence="1">
    <location>
        <begin position="101"/>
        <end position="140"/>
    </location>
</feature>
<evidence type="ECO:0000313" key="2">
    <source>
        <dbReference type="EMBL" id="CAD9040578.1"/>
    </source>
</evidence>
<evidence type="ECO:0000256" key="1">
    <source>
        <dbReference type="SAM" id="MobiDB-lite"/>
    </source>
</evidence>
<dbReference type="AlphaFoldDB" id="A0A7S1JEV5"/>
<accession>A0A7S1JEV5</accession>
<feature type="region of interest" description="Disordered" evidence="1">
    <location>
        <begin position="449"/>
        <end position="488"/>
    </location>
</feature>
<sequence length="488" mass="52691">MGHWGIIECKNVFLYEADIGGDLLLGHDFVSEYGFLPITSLNALGLVGDWGIKGIYGSTPLEPILDRGNSTTPIPRTCRVRPNSGPSEEYVCPRKLPVGLVEGKSRPAPTKEGSAEPEPLPGPRCLRRKPHRPSGLDGADPAFRLGVAALGYRKPSRIQGLVEGEGSQCDNPQSHHARLGAIDPNRTVVAPIRVLESSEAYSLRTSLPPRRWAIESSDSPVGPMTPQVTQASAMTTEEALRSTTQASAMSIEGALRSTPPAEAEGFKSISNPEPQGAGIIYDMSRLVLPELRSEDLQSVKRFFCQSWEDPNLSDGSAEGLTSESSQSDGSEEDGHPLLEDSSESEDEGGVFLREVVGELKQGSQGFRSGEEKPSLVGAPAGERTQPCRLSSLPILWHVCAAQGWDFPVLKSLGEPTQLGAPLQKREWFVDFQWRKSPVCTQPVGAQADHISDNVPSTRGDGGSARLTQMLQRWGASRPSRATSTQKKK</sequence>